<evidence type="ECO:0000256" key="4">
    <source>
        <dbReference type="ARBA" id="ARBA00022679"/>
    </source>
</evidence>
<gene>
    <name evidence="7" type="ORF">IAB74_03195</name>
</gene>
<feature type="domain" description="Diacylglycerol glucosyltransferase N-terminal" evidence="6">
    <location>
        <begin position="14"/>
        <end position="179"/>
    </location>
</feature>
<dbReference type="EMBL" id="DVFK01000045">
    <property type="protein sequence ID" value="HIQ67500.1"/>
    <property type="molecule type" value="Genomic_DNA"/>
</dbReference>
<evidence type="ECO:0000313" key="8">
    <source>
        <dbReference type="Proteomes" id="UP000886796"/>
    </source>
</evidence>
<evidence type="ECO:0000256" key="1">
    <source>
        <dbReference type="ARBA" id="ARBA00004370"/>
    </source>
</evidence>
<evidence type="ECO:0000256" key="3">
    <source>
        <dbReference type="ARBA" id="ARBA00022676"/>
    </source>
</evidence>
<comment type="similarity">
    <text evidence="2">Belongs to the glycosyltransferase 28 family.</text>
</comment>
<comment type="caution">
    <text evidence="7">The sequence shown here is derived from an EMBL/GenBank/DDBJ whole genome shotgun (WGS) entry which is preliminary data.</text>
</comment>
<dbReference type="InterPro" id="IPR007235">
    <property type="entry name" value="Glyco_trans_28_C"/>
</dbReference>
<keyword evidence="3" id="KW-0328">Glycosyltransferase</keyword>
<name>A0A9D0Z3Y1_9FIRM</name>
<dbReference type="GO" id="GO:0009247">
    <property type="term" value="P:glycolipid biosynthetic process"/>
    <property type="evidence" value="ECO:0007669"/>
    <property type="project" value="InterPro"/>
</dbReference>
<dbReference type="Gene3D" id="3.40.50.2000">
    <property type="entry name" value="Glycogen Phosphorylase B"/>
    <property type="match status" value="1"/>
</dbReference>
<dbReference type="GO" id="GO:0016758">
    <property type="term" value="F:hexosyltransferase activity"/>
    <property type="evidence" value="ECO:0007669"/>
    <property type="project" value="InterPro"/>
</dbReference>
<accession>A0A9D0Z3Y1</accession>
<dbReference type="SUPFAM" id="SSF53756">
    <property type="entry name" value="UDP-Glycosyltransferase/glycogen phosphorylase"/>
    <property type="match status" value="1"/>
</dbReference>
<organism evidence="7 8">
    <name type="scientific">Candidatus Faecousia excrementigallinarum</name>
    <dbReference type="NCBI Taxonomy" id="2840806"/>
    <lineage>
        <taxon>Bacteria</taxon>
        <taxon>Bacillati</taxon>
        <taxon>Bacillota</taxon>
        <taxon>Clostridia</taxon>
        <taxon>Eubacteriales</taxon>
        <taxon>Oscillospiraceae</taxon>
        <taxon>Faecousia</taxon>
    </lineage>
</organism>
<dbReference type="InterPro" id="IPR050519">
    <property type="entry name" value="Glycosyltransf_28_UgtP"/>
</dbReference>
<evidence type="ECO:0000256" key="2">
    <source>
        <dbReference type="ARBA" id="ARBA00006962"/>
    </source>
</evidence>
<dbReference type="PANTHER" id="PTHR43025:SF3">
    <property type="entry name" value="MONOGALACTOSYLDIACYLGLYCEROL SYNTHASE 1, CHLOROPLASTIC"/>
    <property type="match status" value="1"/>
</dbReference>
<dbReference type="Pfam" id="PF06925">
    <property type="entry name" value="MGDG_synth"/>
    <property type="match status" value="1"/>
</dbReference>
<comment type="subcellular location">
    <subcellularLocation>
        <location evidence="1">Membrane</location>
    </subcellularLocation>
</comment>
<protein>
    <submittedName>
        <fullName evidence="7">Glycosyl transferase</fullName>
    </submittedName>
</protein>
<proteinExistence type="inferred from homology"/>
<feature type="domain" description="Glycosyl transferase family 28 C-terminal" evidence="5">
    <location>
        <begin position="205"/>
        <end position="348"/>
    </location>
</feature>
<dbReference type="Proteomes" id="UP000886796">
    <property type="component" value="Unassembled WGS sequence"/>
</dbReference>
<evidence type="ECO:0000259" key="5">
    <source>
        <dbReference type="Pfam" id="PF04101"/>
    </source>
</evidence>
<dbReference type="GO" id="GO:0016020">
    <property type="term" value="C:membrane"/>
    <property type="evidence" value="ECO:0007669"/>
    <property type="project" value="UniProtKB-SubCell"/>
</dbReference>
<sequence length="380" mass="41923">MDALILSCSTGGGHNAAGAAVKEELERRGHQVTMLDPYTLAGDSLGKLVGNGYIKTAQKAPHFFGFLYKLGDGYRKLPVHSPVYAVNKAMFGTMRAYFQNHHFDVVIMPHLFPAQMLTHMKRKGVALPPQIFIATDYVCIPFTEETDCDYYVIPGSDMAKDFIRRGIPSDKLVPAGIPVRRAFREPLSREEAKRRLGLEADKHYILLSGGSIGCGQIEKAVGKLSRYLKKHPQHHLIVICGNNQALLTRLEKKFGRQGQISLLASTNKMAAYLRACDVYLSKPGGLSSTEAAVMGIPLIHIAPIPGCEIRNMEYFAQRGMSLAVDTHWSQLEDALVQLAQPISAKTMQVRQRQYSNPRATEEICDLAEKAANIETSPGQG</sequence>
<evidence type="ECO:0000313" key="7">
    <source>
        <dbReference type="EMBL" id="HIQ67500.1"/>
    </source>
</evidence>
<reference evidence="7" key="2">
    <citation type="journal article" date="2021" name="PeerJ">
        <title>Extensive microbial diversity within the chicken gut microbiome revealed by metagenomics and culture.</title>
        <authorList>
            <person name="Gilroy R."/>
            <person name="Ravi A."/>
            <person name="Getino M."/>
            <person name="Pursley I."/>
            <person name="Horton D.L."/>
            <person name="Alikhan N.F."/>
            <person name="Baker D."/>
            <person name="Gharbi K."/>
            <person name="Hall N."/>
            <person name="Watson M."/>
            <person name="Adriaenssens E.M."/>
            <person name="Foster-Nyarko E."/>
            <person name="Jarju S."/>
            <person name="Secka A."/>
            <person name="Antonio M."/>
            <person name="Oren A."/>
            <person name="Chaudhuri R.R."/>
            <person name="La Ragione R."/>
            <person name="Hildebrand F."/>
            <person name="Pallen M.J."/>
        </authorList>
    </citation>
    <scope>NUCLEOTIDE SEQUENCE</scope>
    <source>
        <strain evidence="7">13361</strain>
    </source>
</reference>
<reference evidence="7" key="1">
    <citation type="submission" date="2020-10" db="EMBL/GenBank/DDBJ databases">
        <authorList>
            <person name="Gilroy R."/>
        </authorList>
    </citation>
    <scope>NUCLEOTIDE SEQUENCE</scope>
    <source>
        <strain evidence="7">13361</strain>
    </source>
</reference>
<evidence type="ECO:0000259" key="6">
    <source>
        <dbReference type="Pfam" id="PF06925"/>
    </source>
</evidence>
<dbReference type="PANTHER" id="PTHR43025">
    <property type="entry name" value="MONOGALACTOSYLDIACYLGLYCEROL SYNTHASE"/>
    <property type="match status" value="1"/>
</dbReference>
<dbReference type="Pfam" id="PF04101">
    <property type="entry name" value="Glyco_tran_28_C"/>
    <property type="match status" value="1"/>
</dbReference>
<keyword evidence="4 7" id="KW-0808">Transferase</keyword>
<dbReference type="AlphaFoldDB" id="A0A9D0Z3Y1"/>
<dbReference type="InterPro" id="IPR009695">
    <property type="entry name" value="Diacylglyc_glucosyltr_N"/>
</dbReference>